<evidence type="ECO:0000313" key="2">
    <source>
        <dbReference type="Proteomes" id="UP001476798"/>
    </source>
</evidence>
<organism evidence="1 2">
    <name type="scientific">Goodea atripinnis</name>
    <dbReference type="NCBI Taxonomy" id="208336"/>
    <lineage>
        <taxon>Eukaryota</taxon>
        <taxon>Metazoa</taxon>
        <taxon>Chordata</taxon>
        <taxon>Craniata</taxon>
        <taxon>Vertebrata</taxon>
        <taxon>Euteleostomi</taxon>
        <taxon>Actinopterygii</taxon>
        <taxon>Neopterygii</taxon>
        <taxon>Teleostei</taxon>
        <taxon>Neoteleostei</taxon>
        <taxon>Acanthomorphata</taxon>
        <taxon>Ovalentaria</taxon>
        <taxon>Atherinomorphae</taxon>
        <taxon>Cyprinodontiformes</taxon>
        <taxon>Goodeidae</taxon>
        <taxon>Goodea</taxon>
    </lineage>
</organism>
<name>A0ABV0PJB8_9TELE</name>
<reference evidence="1 2" key="1">
    <citation type="submission" date="2021-06" db="EMBL/GenBank/DDBJ databases">
        <authorList>
            <person name="Palmer J.M."/>
        </authorList>
    </citation>
    <scope>NUCLEOTIDE SEQUENCE [LARGE SCALE GENOMIC DNA]</scope>
    <source>
        <strain evidence="1 2">GA_2019</strain>
        <tissue evidence="1">Muscle</tissue>
    </source>
</reference>
<proteinExistence type="predicted"/>
<sequence>MPLRPFFSACPSLALSSYDNTIQIKTIVLQRVLNWSAYSVCGQEGMKGGDMRVGEGPEGHIFSGVPLLMITLLHTHKQVLNTEDADYKYSHHRIPVLDTKPAHHFLITTVPCSNMSIEVCNNHHSHLWAYSASLYLTHAIISPSPLTHIIPVGHNHQQH</sequence>
<evidence type="ECO:0000313" key="1">
    <source>
        <dbReference type="EMBL" id="MEQ2183462.1"/>
    </source>
</evidence>
<comment type="caution">
    <text evidence="1">The sequence shown here is derived from an EMBL/GenBank/DDBJ whole genome shotgun (WGS) entry which is preliminary data.</text>
</comment>
<dbReference type="EMBL" id="JAHRIO010076334">
    <property type="protein sequence ID" value="MEQ2183462.1"/>
    <property type="molecule type" value="Genomic_DNA"/>
</dbReference>
<dbReference type="Proteomes" id="UP001476798">
    <property type="component" value="Unassembled WGS sequence"/>
</dbReference>
<gene>
    <name evidence="1" type="ORF">GOODEAATRI_032822</name>
</gene>
<protein>
    <submittedName>
        <fullName evidence="1">Uncharacterized protein</fullName>
    </submittedName>
</protein>
<accession>A0ABV0PJB8</accession>
<keyword evidence="2" id="KW-1185">Reference proteome</keyword>